<proteinExistence type="predicted"/>
<dbReference type="AlphaFoldDB" id="V3ZNK2"/>
<dbReference type="HOGENOM" id="CLU_1830193_0_0_1"/>
<gene>
    <name evidence="1" type="ORF">LOTGIDRAFT_145438</name>
</gene>
<dbReference type="Proteomes" id="UP000030746">
    <property type="component" value="Unassembled WGS sequence"/>
</dbReference>
<feature type="non-terminal residue" evidence="1">
    <location>
        <position position="1"/>
    </location>
</feature>
<name>V3ZNK2_LOTGI</name>
<dbReference type="CTD" id="20234958"/>
<evidence type="ECO:0000313" key="2">
    <source>
        <dbReference type="Proteomes" id="UP000030746"/>
    </source>
</evidence>
<dbReference type="GeneID" id="20234958"/>
<dbReference type="EMBL" id="KB201989">
    <property type="protein sequence ID" value="ESO92943.1"/>
    <property type="molecule type" value="Genomic_DNA"/>
</dbReference>
<accession>V3ZNK2</accession>
<dbReference type="RefSeq" id="XP_009056371.1">
    <property type="nucleotide sequence ID" value="XM_009058123.1"/>
</dbReference>
<protein>
    <submittedName>
        <fullName evidence="1">Uncharacterized protein</fullName>
    </submittedName>
</protein>
<evidence type="ECO:0000313" key="1">
    <source>
        <dbReference type="EMBL" id="ESO92943.1"/>
    </source>
</evidence>
<dbReference type="KEGG" id="lgi:LOTGIDRAFT_145438"/>
<sequence>QFFYHVPVGSTSLIIHIKLPVGSFRLRSCWIYSLIIYIKLPVFKLRSCCSSISNFQFLNYVPVGTTSLIIHIKLPVFKLRSCRIYSLIIYIKLPVIKLSSCRIYSLIIHIKLPVFKLRSCRIYRSSISNFQFLIYVPVSSF</sequence>
<organism evidence="1 2">
    <name type="scientific">Lottia gigantea</name>
    <name type="common">Giant owl limpet</name>
    <dbReference type="NCBI Taxonomy" id="225164"/>
    <lineage>
        <taxon>Eukaryota</taxon>
        <taxon>Metazoa</taxon>
        <taxon>Spiralia</taxon>
        <taxon>Lophotrochozoa</taxon>
        <taxon>Mollusca</taxon>
        <taxon>Gastropoda</taxon>
        <taxon>Patellogastropoda</taxon>
        <taxon>Lottioidea</taxon>
        <taxon>Lottiidae</taxon>
        <taxon>Lottia</taxon>
    </lineage>
</organism>
<reference evidence="1 2" key="1">
    <citation type="journal article" date="2013" name="Nature">
        <title>Insights into bilaterian evolution from three spiralian genomes.</title>
        <authorList>
            <person name="Simakov O."/>
            <person name="Marletaz F."/>
            <person name="Cho S.J."/>
            <person name="Edsinger-Gonzales E."/>
            <person name="Havlak P."/>
            <person name="Hellsten U."/>
            <person name="Kuo D.H."/>
            <person name="Larsson T."/>
            <person name="Lv J."/>
            <person name="Arendt D."/>
            <person name="Savage R."/>
            <person name="Osoegawa K."/>
            <person name="de Jong P."/>
            <person name="Grimwood J."/>
            <person name="Chapman J.A."/>
            <person name="Shapiro H."/>
            <person name="Aerts A."/>
            <person name="Otillar R.P."/>
            <person name="Terry A.Y."/>
            <person name="Boore J.L."/>
            <person name="Grigoriev I.V."/>
            <person name="Lindberg D.R."/>
            <person name="Seaver E.C."/>
            <person name="Weisblat D.A."/>
            <person name="Putnam N.H."/>
            <person name="Rokhsar D.S."/>
        </authorList>
    </citation>
    <scope>NUCLEOTIDE SEQUENCE [LARGE SCALE GENOMIC DNA]</scope>
</reference>
<keyword evidence="2" id="KW-1185">Reference proteome</keyword>